<evidence type="ECO:0000313" key="9">
    <source>
        <dbReference type="Ensembl" id="ENSMUNP00000000196.2"/>
    </source>
</evidence>
<protein>
    <recommendedName>
        <fullName evidence="7">U3 small nucleolar ribonucleoprotein protein MPP10</fullName>
    </recommendedName>
</protein>
<evidence type="ECO:0000256" key="3">
    <source>
        <dbReference type="ARBA" id="ARBA00022552"/>
    </source>
</evidence>
<keyword evidence="4 7" id="KW-0539">Nucleus</keyword>
<keyword evidence="3 7" id="KW-0698">rRNA processing</keyword>
<dbReference type="Proteomes" id="UP000694405">
    <property type="component" value="Chromosome 9"/>
</dbReference>
<evidence type="ECO:0000256" key="8">
    <source>
        <dbReference type="SAM" id="MobiDB-lite"/>
    </source>
</evidence>
<dbReference type="GO" id="GO:0006364">
    <property type="term" value="P:rRNA processing"/>
    <property type="evidence" value="ECO:0007669"/>
    <property type="project" value="UniProtKB-KW"/>
</dbReference>
<comment type="function">
    <text evidence="7">Component of the 60-80S U3 small nucleolar ribonucleoprotein (U3 snoRNP). Required for the early cleavages during pre-18S ribosomal RNA processing.</text>
</comment>
<evidence type="ECO:0000256" key="5">
    <source>
        <dbReference type="ARBA" id="ARBA00023274"/>
    </source>
</evidence>
<dbReference type="GO" id="GO:0034457">
    <property type="term" value="C:Mpp10 complex"/>
    <property type="evidence" value="ECO:0007669"/>
    <property type="project" value="UniProtKB-UniRule"/>
</dbReference>
<organism evidence="9 10">
    <name type="scientific">Melopsittacus undulatus</name>
    <name type="common">Budgerigar</name>
    <name type="synonym">Psittacus undulatus</name>
    <dbReference type="NCBI Taxonomy" id="13146"/>
    <lineage>
        <taxon>Eukaryota</taxon>
        <taxon>Metazoa</taxon>
        <taxon>Chordata</taxon>
        <taxon>Craniata</taxon>
        <taxon>Vertebrata</taxon>
        <taxon>Euteleostomi</taxon>
        <taxon>Archelosauria</taxon>
        <taxon>Archosauria</taxon>
        <taxon>Dinosauria</taxon>
        <taxon>Saurischia</taxon>
        <taxon>Theropoda</taxon>
        <taxon>Coelurosauria</taxon>
        <taxon>Aves</taxon>
        <taxon>Neognathae</taxon>
        <taxon>Neoaves</taxon>
        <taxon>Telluraves</taxon>
        <taxon>Australaves</taxon>
        <taxon>Psittaciformes</taxon>
        <taxon>Psittaculidae</taxon>
        <taxon>Melopsittacus</taxon>
    </lineage>
</organism>
<feature type="region of interest" description="Disordered" evidence="8">
    <location>
        <begin position="509"/>
        <end position="546"/>
    </location>
</feature>
<dbReference type="PANTHER" id="PTHR17039">
    <property type="entry name" value="U3 SMALL NUCLEOLAR RIBONUCLEOPROTEIN PROTEIN MPP10"/>
    <property type="match status" value="1"/>
</dbReference>
<reference evidence="9" key="1">
    <citation type="submission" date="2020-03" db="EMBL/GenBank/DDBJ databases">
        <title>Melopsittacus undulatus (budgerigar) genome, bMelUnd1, maternal haplotype with Z.</title>
        <authorList>
            <person name="Gedman G."/>
            <person name="Mountcastle J."/>
            <person name="Haase B."/>
            <person name="Formenti G."/>
            <person name="Wright T."/>
            <person name="Apodaca J."/>
            <person name="Pelan S."/>
            <person name="Chow W."/>
            <person name="Rhie A."/>
            <person name="Howe K."/>
            <person name="Fedrigo O."/>
            <person name="Jarvis E.D."/>
        </authorList>
    </citation>
    <scope>NUCLEOTIDE SEQUENCE [LARGE SCALE GENOMIC DNA]</scope>
</reference>
<evidence type="ECO:0000256" key="6">
    <source>
        <dbReference type="ARBA" id="ARBA00029455"/>
    </source>
</evidence>
<evidence type="ECO:0000256" key="7">
    <source>
        <dbReference type="PIRNR" id="PIRNR017300"/>
    </source>
</evidence>
<feature type="region of interest" description="Disordered" evidence="8">
    <location>
        <begin position="274"/>
        <end position="319"/>
    </location>
</feature>
<reference evidence="9" key="2">
    <citation type="submission" date="2025-08" db="UniProtKB">
        <authorList>
            <consortium name="Ensembl"/>
        </authorList>
    </citation>
    <scope>IDENTIFICATION</scope>
</reference>
<dbReference type="PANTHER" id="PTHR17039:SF0">
    <property type="entry name" value="U3 SMALL NUCLEOLAR RIBONUCLEOPROTEIN PROTEIN MPP10"/>
    <property type="match status" value="1"/>
</dbReference>
<keyword evidence="5 7" id="KW-0687">Ribonucleoprotein</keyword>
<sequence length="632" mass="72262">AGGKMAAVKGLETCLRVAGAAAARPERFLSVQDGLSSDFRALTKTLYDLNKALGSNIVRGGPLKELVIENFDEEQIWQQLELQNNEVLDFFKKSIARDAKDEGLCLLSDQEENDSDAETSSDQEFEDNIMDAETEQKNTKDKTKAKEKQSKLKESIMQKCSDEDSDLDFDIEALEKSIVDDKFFKLAEMEAFLEHVLKTDPLRQDTVSLLSPTKCSRDLTYEDFFDPVNDDLVANDGEDDQEEEVDSAIEDQNEESMSEVEDMNEMMVENMRSKEASKKVTFSLPDDSETEDITDTQLEKGSDPSEIKSSFEKRQEKMSKKIKSLEDELLKEKPWQLKGEVTGQKRPENSLLEETVLFDHAVRMAPVITEETTFQLEDIIKQRILDEAWDDVVPKEKPKEDAFEYKKRITLDAEKSKLSLAEIYEQEYMKLHQQKTEEEENPEHKEIQEMMDSLFQKLDALCNFHFIPKPPVPEVKIVSNLPAVSMEEVAPVAVSDAALLAPEEIKEKNKAGDVKTDAEKTPTDKKRERRKKKLRKRMKLREKEKRQKLLEKMKPEQGTKLNKKAAAAALKRLTKEGKVSLLKDEGKDKVLKSSQAFFSQLQDQVKMQIKDASKLKKKQKKQTATSVHKLKL</sequence>
<proteinExistence type="inferred from homology"/>
<feature type="compositionally biased region" description="Basic and acidic residues" evidence="8">
    <location>
        <begin position="509"/>
        <end position="526"/>
    </location>
</feature>
<dbReference type="PIRSF" id="PIRSF017300">
    <property type="entry name" value="snoRNP_Mpp10"/>
    <property type="match status" value="1"/>
</dbReference>
<feature type="region of interest" description="Disordered" evidence="8">
    <location>
        <begin position="612"/>
        <end position="632"/>
    </location>
</feature>
<evidence type="ECO:0000256" key="1">
    <source>
        <dbReference type="ARBA" id="ARBA00004604"/>
    </source>
</evidence>
<comment type="similarity">
    <text evidence="6 7">Belongs to the MPP10 family.</text>
</comment>
<evidence type="ECO:0000256" key="4">
    <source>
        <dbReference type="ARBA" id="ARBA00023242"/>
    </source>
</evidence>
<keyword evidence="2 7" id="KW-0690">Ribosome biogenesis</keyword>
<dbReference type="GO" id="GO:0032040">
    <property type="term" value="C:small-subunit processome"/>
    <property type="evidence" value="ECO:0007669"/>
    <property type="project" value="TreeGrafter"/>
</dbReference>
<dbReference type="GO" id="GO:0005732">
    <property type="term" value="C:sno(s)RNA-containing ribonucleoprotein complex"/>
    <property type="evidence" value="ECO:0007669"/>
    <property type="project" value="UniProtKB-UniRule"/>
</dbReference>
<gene>
    <name evidence="9" type="primary">LOC101867635</name>
</gene>
<keyword evidence="10" id="KW-1185">Reference proteome</keyword>
<accession>A0A8C6IN07</accession>
<feature type="compositionally biased region" description="Basic and acidic residues" evidence="8">
    <location>
        <begin position="297"/>
        <end position="319"/>
    </location>
</feature>
<dbReference type="Pfam" id="PF04006">
    <property type="entry name" value="Mpp10"/>
    <property type="match status" value="1"/>
</dbReference>
<name>A0A8C6IN07_MELUD</name>
<feature type="compositionally biased region" description="Acidic residues" evidence="8">
    <location>
        <begin position="109"/>
        <end position="127"/>
    </location>
</feature>
<feature type="compositionally biased region" description="Acidic residues" evidence="8">
    <location>
        <begin position="236"/>
        <end position="261"/>
    </location>
</feature>
<feature type="region of interest" description="Disordered" evidence="8">
    <location>
        <begin position="231"/>
        <end position="261"/>
    </location>
</feature>
<evidence type="ECO:0000313" key="10">
    <source>
        <dbReference type="Proteomes" id="UP000694405"/>
    </source>
</evidence>
<dbReference type="AlphaFoldDB" id="A0A8C6IN07"/>
<feature type="region of interest" description="Disordered" evidence="8">
    <location>
        <begin position="108"/>
        <end position="127"/>
    </location>
</feature>
<comment type="subcellular location">
    <subcellularLocation>
        <location evidence="1 7">Nucleus</location>
        <location evidence="1 7">Nucleolus</location>
    </subcellularLocation>
</comment>
<reference evidence="9" key="3">
    <citation type="submission" date="2025-09" db="UniProtKB">
        <authorList>
            <consortium name="Ensembl"/>
        </authorList>
    </citation>
    <scope>IDENTIFICATION</scope>
</reference>
<dbReference type="Ensembl" id="ENSMUNT00000000249.2">
    <property type="protein sequence ID" value="ENSMUNP00000000196.2"/>
    <property type="gene ID" value="ENSMUNG00000000225.2"/>
</dbReference>
<dbReference type="InterPro" id="IPR012173">
    <property type="entry name" value="Mpp10"/>
</dbReference>
<accession>A0A8V5H943</accession>
<feature type="compositionally biased region" description="Basic residues" evidence="8">
    <location>
        <begin position="527"/>
        <end position="540"/>
    </location>
</feature>
<evidence type="ECO:0000256" key="2">
    <source>
        <dbReference type="ARBA" id="ARBA00022517"/>
    </source>
</evidence>